<dbReference type="EMBL" id="CDMY01000170">
    <property type="protein sequence ID" value="CEL93450.1"/>
    <property type="molecule type" value="Genomic_DNA"/>
</dbReference>
<dbReference type="Proteomes" id="UP000041254">
    <property type="component" value="Unassembled WGS sequence"/>
</dbReference>
<dbReference type="GO" id="GO:0003756">
    <property type="term" value="F:protein disulfide isomerase activity"/>
    <property type="evidence" value="ECO:0007669"/>
    <property type="project" value="TreeGrafter"/>
</dbReference>
<keyword evidence="5" id="KW-1185">Reference proteome</keyword>
<dbReference type="InterPro" id="IPR013766">
    <property type="entry name" value="Thioredoxin_domain"/>
</dbReference>
<dbReference type="OrthoDB" id="427280at2759"/>
<dbReference type="SUPFAM" id="SSF52833">
    <property type="entry name" value="Thioredoxin-like"/>
    <property type="match status" value="1"/>
</dbReference>
<proteinExistence type="inferred from homology"/>
<dbReference type="InterPro" id="IPR036249">
    <property type="entry name" value="Thioredoxin-like_sf"/>
</dbReference>
<gene>
    <name evidence="4" type="ORF">Vbra_4785</name>
</gene>
<feature type="domain" description="Thioredoxin" evidence="3">
    <location>
        <begin position="1"/>
        <end position="86"/>
    </location>
</feature>
<dbReference type="PANTHER" id="PTHR18929">
    <property type="entry name" value="PROTEIN DISULFIDE ISOMERASE"/>
    <property type="match status" value="1"/>
</dbReference>
<dbReference type="GO" id="GO:0034976">
    <property type="term" value="P:response to endoplasmic reticulum stress"/>
    <property type="evidence" value="ECO:0007669"/>
    <property type="project" value="TreeGrafter"/>
</dbReference>
<evidence type="ECO:0000259" key="3">
    <source>
        <dbReference type="PROSITE" id="PS51352"/>
    </source>
</evidence>
<dbReference type="STRING" id="1169540.A0A0G4ED12"/>
<dbReference type="Pfam" id="PF00085">
    <property type="entry name" value="Thioredoxin"/>
    <property type="match status" value="1"/>
</dbReference>
<comment type="similarity">
    <text evidence="1">Belongs to the protein disulfide isomerase family.</text>
</comment>
<dbReference type="GO" id="GO:0005783">
    <property type="term" value="C:endoplasmic reticulum"/>
    <property type="evidence" value="ECO:0007669"/>
    <property type="project" value="TreeGrafter"/>
</dbReference>
<feature type="coiled-coil region" evidence="2">
    <location>
        <begin position="71"/>
        <end position="98"/>
    </location>
</feature>
<dbReference type="InParanoid" id="A0A0G4ED12"/>
<evidence type="ECO:0000256" key="1">
    <source>
        <dbReference type="ARBA" id="ARBA00006347"/>
    </source>
</evidence>
<dbReference type="AlphaFoldDB" id="A0A0G4ED12"/>
<accession>A0A0G4ED12</accession>
<sequence>MTVLRCGHCKALAPTWEKLAEQIHKKYKTVVIAKLDATANDTGDDVKGFPTLYFYPAGKNKMRRRIAYNGGRELEALLDFVEDNAESIEEDREEKDEL</sequence>
<organism evidence="4 5">
    <name type="scientific">Vitrella brassicaformis (strain CCMP3155)</name>
    <dbReference type="NCBI Taxonomy" id="1169540"/>
    <lineage>
        <taxon>Eukaryota</taxon>
        <taxon>Sar</taxon>
        <taxon>Alveolata</taxon>
        <taxon>Colpodellida</taxon>
        <taxon>Vitrellaceae</taxon>
        <taxon>Vitrella</taxon>
    </lineage>
</organism>
<dbReference type="GO" id="GO:0006457">
    <property type="term" value="P:protein folding"/>
    <property type="evidence" value="ECO:0007669"/>
    <property type="project" value="TreeGrafter"/>
</dbReference>
<evidence type="ECO:0000256" key="2">
    <source>
        <dbReference type="SAM" id="Coils"/>
    </source>
</evidence>
<name>A0A0G4ED12_VITBC</name>
<protein>
    <recommendedName>
        <fullName evidence="3">Thioredoxin domain-containing protein</fullName>
    </recommendedName>
</protein>
<evidence type="ECO:0000313" key="5">
    <source>
        <dbReference type="Proteomes" id="UP000041254"/>
    </source>
</evidence>
<evidence type="ECO:0000313" key="4">
    <source>
        <dbReference type="EMBL" id="CEL93450.1"/>
    </source>
</evidence>
<reference evidence="4 5" key="1">
    <citation type="submission" date="2014-11" db="EMBL/GenBank/DDBJ databases">
        <authorList>
            <person name="Zhu J."/>
            <person name="Qi W."/>
            <person name="Song R."/>
        </authorList>
    </citation>
    <scope>NUCLEOTIDE SEQUENCE [LARGE SCALE GENOMIC DNA]</scope>
</reference>
<dbReference type="Gene3D" id="3.40.30.10">
    <property type="entry name" value="Glutaredoxin"/>
    <property type="match status" value="1"/>
</dbReference>
<keyword evidence="2" id="KW-0175">Coiled coil</keyword>
<dbReference type="VEuPathDB" id="CryptoDB:Vbra_4785"/>
<dbReference type="PROSITE" id="PS51352">
    <property type="entry name" value="THIOREDOXIN_2"/>
    <property type="match status" value="1"/>
</dbReference>